<dbReference type="Proteomes" id="UP001432251">
    <property type="component" value="Chromosome"/>
</dbReference>
<organism evidence="1 2">
    <name type="scientific">Streptomyces citrinus</name>
    <dbReference type="NCBI Taxonomy" id="3118173"/>
    <lineage>
        <taxon>Bacteria</taxon>
        <taxon>Bacillati</taxon>
        <taxon>Actinomycetota</taxon>
        <taxon>Actinomycetes</taxon>
        <taxon>Kitasatosporales</taxon>
        <taxon>Streptomycetaceae</taxon>
        <taxon>Streptomyces</taxon>
    </lineage>
</organism>
<reference evidence="1" key="1">
    <citation type="journal article" date="2025" name="Int. J. Syst. Evol. Microbiol.">
        <title>Streptomyces citrinus sp. nov., with yellow diffusible pigment.</title>
        <authorList>
            <person name="He Y."/>
            <person name="Yang E."/>
            <person name="Xu J."/>
            <person name="Sun Y."/>
            <person name="Sun L."/>
        </authorList>
    </citation>
    <scope>NUCLEOTIDE SEQUENCE</scope>
    <source>
        <strain evidence="1">Q6</strain>
    </source>
</reference>
<name>A0ACD5ACH6_9ACTN</name>
<gene>
    <name evidence="1" type="ORF">V2W30_16940</name>
</gene>
<proteinExistence type="predicted"/>
<keyword evidence="2" id="KW-1185">Reference proteome</keyword>
<evidence type="ECO:0000313" key="1">
    <source>
        <dbReference type="EMBL" id="WWQ64869.1"/>
    </source>
</evidence>
<evidence type="ECO:0000313" key="2">
    <source>
        <dbReference type="Proteomes" id="UP001432251"/>
    </source>
</evidence>
<protein>
    <submittedName>
        <fullName evidence="1">Uncharacterized protein</fullName>
    </submittedName>
</protein>
<accession>A0ACD5ACH6</accession>
<sequence length="264" mass="26957">MNTKSQHEEYEDQDAALFRSALSRAAEDLPPLPDLVPRAQQLGRGRRARARAVKTGAAFAAVTAVAVGAAWLPSLSGSPSHGAADPAGAPSAASSAPASGTDEDVRLTAYRMKAAGALDAALPAALGRVSPAGADDVRSFVARSGERSYPVALTVRRAPGAALRACEDAPEKGLTCRATRLTDGRTAHAYTLPAAAGGGSEISLQFREGDSEVSLTVSPDPHGSAPLPVTVEQLTEAASGAAFQKLVRDADRNPVLTEGADRAG</sequence>
<dbReference type="EMBL" id="CP146022">
    <property type="protein sequence ID" value="WWQ64869.1"/>
    <property type="molecule type" value="Genomic_DNA"/>
</dbReference>